<protein>
    <submittedName>
        <fullName evidence="1">Uncharacterized protein</fullName>
    </submittedName>
</protein>
<evidence type="ECO:0000313" key="1">
    <source>
        <dbReference type="EMBL" id="CAI9579997.1"/>
    </source>
</evidence>
<gene>
    <name evidence="1" type="ORF">SPARVUS_LOCUS9217538</name>
</gene>
<sequence>MKPSIVYNCHVTCCDWSQQVTWYQQQGRYSDLSSAVSERTQWAPDHGSARS</sequence>
<organism evidence="1 2">
    <name type="scientific">Staurois parvus</name>
    <dbReference type="NCBI Taxonomy" id="386267"/>
    <lineage>
        <taxon>Eukaryota</taxon>
        <taxon>Metazoa</taxon>
        <taxon>Chordata</taxon>
        <taxon>Craniata</taxon>
        <taxon>Vertebrata</taxon>
        <taxon>Euteleostomi</taxon>
        <taxon>Amphibia</taxon>
        <taxon>Batrachia</taxon>
        <taxon>Anura</taxon>
        <taxon>Neobatrachia</taxon>
        <taxon>Ranoidea</taxon>
        <taxon>Ranidae</taxon>
        <taxon>Staurois</taxon>
    </lineage>
</organism>
<dbReference type="EMBL" id="CATNWA010015147">
    <property type="protein sequence ID" value="CAI9579997.1"/>
    <property type="molecule type" value="Genomic_DNA"/>
</dbReference>
<comment type="caution">
    <text evidence="1">The sequence shown here is derived from an EMBL/GenBank/DDBJ whole genome shotgun (WGS) entry which is preliminary data.</text>
</comment>
<reference evidence="1" key="1">
    <citation type="submission" date="2023-05" db="EMBL/GenBank/DDBJ databases">
        <authorList>
            <person name="Stuckert A."/>
        </authorList>
    </citation>
    <scope>NUCLEOTIDE SEQUENCE</scope>
</reference>
<proteinExistence type="predicted"/>
<accession>A0ABN9E920</accession>
<dbReference type="Proteomes" id="UP001162483">
    <property type="component" value="Unassembled WGS sequence"/>
</dbReference>
<keyword evidence="2" id="KW-1185">Reference proteome</keyword>
<name>A0ABN9E920_9NEOB</name>
<evidence type="ECO:0000313" key="2">
    <source>
        <dbReference type="Proteomes" id="UP001162483"/>
    </source>
</evidence>